<dbReference type="AlphaFoldDB" id="A0A4C1X993"/>
<comment type="caution">
    <text evidence="1">The sequence shown here is derived from an EMBL/GenBank/DDBJ whole genome shotgun (WGS) entry which is preliminary data.</text>
</comment>
<name>A0A4C1X993_EUMVA</name>
<dbReference type="Proteomes" id="UP000299102">
    <property type="component" value="Unassembled WGS sequence"/>
</dbReference>
<keyword evidence="2" id="KW-1185">Reference proteome</keyword>
<protein>
    <submittedName>
        <fullName evidence="1">Uncharacterized protein</fullName>
    </submittedName>
</protein>
<evidence type="ECO:0000313" key="2">
    <source>
        <dbReference type="Proteomes" id="UP000299102"/>
    </source>
</evidence>
<proteinExistence type="predicted"/>
<evidence type="ECO:0000313" key="1">
    <source>
        <dbReference type="EMBL" id="GBP59610.1"/>
    </source>
</evidence>
<sequence>MSYDFEVSSSSEVKTIRAYIENDERSSIIVGRTDRAIRESSRHDNLPVVPVNYINTSAVGGACRRRAPSPLPVSVTCTEKISDACHR</sequence>
<dbReference type="EMBL" id="BGZK01000765">
    <property type="protein sequence ID" value="GBP59610.1"/>
    <property type="molecule type" value="Genomic_DNA"/>
</dbReference>
<reference evidence="1 2" key="1">
    <citation type="journal article" date="2019" name="Commun. Biol.">
        <title>The bagworm genome reveals a unique fibroin gene that provides high tensile strength.</title>
        <authorList>
            <person name="Kono N."/>
            <person name="Nakamura H."/>
            <person name="Ohtoshi R."/>
            <person name="Tomita M."/>
            <person name="Numata K."/>
            <person name="Arakawa K."/>
        </authorList>
    </citation>
    <scope>NUCLEOTIDE SEQUENCE [LARGE SCALE GENOMIC DNA]</scope>
</reference>
<organism evidence="1 2">
    <name type="scientific">Eumeta variegata</name>
    <name type="common">Bagworm moth</name>
    <name type="synonym">Eumeta japonica</name>
    <dbReference type="NCBI Taxonomy" id="151549"/>
    <lineage>
        <taxon>Eukaryota</taxon>
        <taxon>Metazoa</taxon>
        <taxon>Ecdysozoa</taxon>
        <taxon>Arthropoda</taxon>
        <taxon>Hexapoda</taxon>
        <taxon>Insecta</taxon>
        <taxon>Pterygota</taxon>
        <taxon>Neoptera</taxon>
        <taxon>Endopterygota</taxon>
        <taxon>Lepidoptera</taxon>
        <taxon>Glossata</taxon>
        <taxon>Ditrysia</taxon>
        <taxon>Tineoidea</taxon>
        <taxon>Psychidae</taxon>
        <taxon>Oiketicinae</taxon>
        <taxon>Eumeta</taxon>
    </lineage>
</organism>
<gene>
    <name evidence="1" type="ORF">EVAR_44828_1</name>
</gene>
<accession>A0A4C1X993</accession>